<dbReference type="PANTHER" id="PTHR43236">
    <property type="entry name" value="ANTITOXIN HIGA1"/>
    <property type="match status" value="1"/>
</dbReference>
<evidence type="ECO:0000313" key="3">
    <source>
        <dbReference type="Proteomes" id="UP000070539"/>
    </source>
</evidence>
<organism evidence="2 3">
    <name type="scientific">Anaerotignum neopropionicum</name>
    <dbReference type="NCBI Taxonomy" id="36847"/>
    <lineage>
        <taxon>Bacteria</taxon>
        <taxon>Bacillati</taxon>
        <taxon>Bacillota</taxon>
        <taxon>Clostridia</taxon>
        <taxon>Lachnospirales</taxon>
        <taxon>Anaerotignaceae</taxon>
        <taxon>Anaerotignum</taxon>
    </lineage>
</organism>
<dbReference type="PANTHER" id="PTHR43236:SF1">
    <property type="entry name" value="BLL7220 PROTEIN"/>
    <property type="match status" value="1"/>
</dbReference>
<dbReference type="Pfam" id="PF06114">
    <property type="entry name" value="Peptidase_M78"/>
    <property type="match status" value="1"/>
</dbReference>
<sequence>MKYSIYQEARNLSWIVLRDCGVNCFPVNLGEICRHYKIKMIPYSNFTLWDLVDPQAKKGDGFSLKFENQYYIVFNDFIHHSGRTRFTVAHELGHILLGHVETITFYRNSENDSSTNEKETQANIFARDLLMPAAILAALQVHTPEEISTFCNISLQSAQIRAKRMEVLYQRQRFQQHPLERAITQQFEGYIKKISQK</sequence>
<dbReference type="InterPro" id="IPR010359">
    <property type="entry name" value="IrrE_HExxH"/>
</dbReference>
<proteinExistence type="predicted"/>
<name>A0A136WDZ0_9FIRM</name>
<dbReference type="Gene3D" id="1.10.10.2910">
    <property type="match status" value="1"/>
</dbReference>
<comment type="caution">
    <text evidence="2">The sequence shown here is derived from an EMBL/GenBank/DDBJ whole genome shotgun (WGS) entry which is preliminary data.</text>
</comment>
<dbReference type="RefSeq" id="WP_066087510.1">
    <property type="nucleotide sequence ID" value="NZ_LRVM01000005.1"/>
</dbReference>
<dbReference type="EMBL" id="LRVM01000005">
    <property type="protein sequence ID" value="KXL52704.1"/>
    <property type="molecule type" value="Genomic_DNA"/>
</dbReference>
<feature type="domain" description="IrrE N-terminal-like" evidence="1">
    <location>
        <begin position="55"/>
        <end position="162"/>
    </location>
</feature>
<dbReference type="OrthoDB" id="9816277at2"/>
<keyword evidence="3" id="KW-1185">Reference proteome</keyword>
<reference evidence="2 3" key="1">
    <citation type="submission" date="2016-01" db="EMBL/GenBank/DDBJ databases">
        <title>Genome sequence of Clostridium neopropionicum X4, DSM-3847.</title>
        <authorList>
            <person name="Poehlein A."/>
            <person name="Beck M.H."/>
            <person name="Bengelsdorf F.R."/>
            <person name="Daniel R."/>
            <person name="Duerre P."/>
        </authorList>
    </citation>
    <scope>NUCLEOTIDE SEQUENCE [LARGE SCALE GENOMIC DNA]</scope>
    <source>
        <strain evidence="2 3">DSM-3847</strain>
    </source>
</reference>
<protein>
    <recommendedName>
        <fullName evidence="1">IrrE N-terminal-like domain-containing protein</fullName>
    </recommendedName>
</protein>
<dbReference type="InterPro" id="IPR052345">
    <property type="entry name" value="Rad_response_metalloprotease"/>
</dbReference>
<evidence type="ECO:0000313" key="2">
    <source>
        <dbReference type="EMBL" id="KXL52704.1"/>
    </source>
</evidence>
<dbReference type="Proteomes" id="UP000070539">
    <property type="component" value="Unassembled WGS sequence"/>
</dbReference>
<dbReference type="AlphaFoldDB" id="A0A136WDZ0"/>
<evidence type="ECO:0000259" key="1">
    <source>
        <dbReference type="Pfam" id="PF06114"/>
    </source>
</evidence>
<accession>A0A136WDZ0</accession>
<dbReference type="STRING" id="36847.CLNEO_17250"/>
<gene>
    <name evidence="2" type="ORF">CLNEO_17250</name>
</gene>